<gene>
    <name evidence="2" type="ORF">SAMN05444401_2778</name>
</gene>
<dbReference type="AlphaFoldDB" id="A0A1M6IEI0"/>
<dbReference type="STRING" id="1121298.SAMN05444401_2778"/>
<feature type="transmembrane region" description="Helical" evidence="1">
    <location>
        <begin position="12"/>
        <end position="37"/>
    </location>
</feature>
<evidence type="ECO:0000313" key="3">
    <source>
        <dbReference type="Proteomes" id="UP000184080"/>
    </source>
</evidence>
<dbReference type="Proteomes" id="UP000184080">
    <property type="component" value="Unassembled WGS sequence"/>
</dbReference>
<proteinExistence type="predicted"/>
<evidence type="ECO:0000256" key="1">
    <source>
        <dbReference type="SAM" id="Phobius"/>
    </source>
</evidence>
<protein>
    <recommendedName>
        <fullName evidence="4">Signal transduction histidine kinase</fullName>
    </recommendedName>
</protein>
<name>A0A1M6IEI0_9CLOT</name>
<dbReference type="Gene3D" id="3.30.565.10">
    <property type="entry name" value="Histidine kinase-like ATPase, C-terminal domain"/>
    <property type="match status" value="1"/>
</dbReference>
<dbReference type="SUPFAM" id="SSF55874">
    <property type="entry name" value="ATPase domain of HSP90 chaperone/DNA topoisomerase II/histidine kinase"/>
    <property type="match status" value="1"/>
</dbReference>
<organism evidence="2 3">
    <name type="scientific">Clostridium amylolyticum</name>
    <dbReference type="NCBI Taxonomy" id="1121298"/>
    <lineage>
        <taxon>Bacteria</taxon>
        <taxon>Bacillati</taxon>
        <taxon>Bacillota</taxon>
        <taxon>Clostridia</taxon>
        <taxon>Eubacteriales</taxon>
        <taxon>Clostridiaceae</taxon>
        <taxon>Clostridium</taxon>
    </lineage>
</organism>
<evidence type="ECO:0008006" key="4">
    <source>
        <dbReference type="Google" id="ProtNLM"/>
    </source>
</evidence>
<keyword evidence="1" id="KW-1133">Transmembrane helix</keyword>
<accession>A0A1M6IEI0</accession>
<dbReference type="EMBL" id="FQZO01000004">
    <property type="protein sequence ID" value="SHJ32839.1"/>
    <property type="molecule type" value="Genomic_DNA"/>
</dbReference>
<sequence length="316" mass="36576">MGVLLNMKKHKKLYITLILNTIIFTILSLTYSIILYNTKGKEINIILMAVIFATIISSIIFYIINIMAIKNYTHKVTALKENEYNELIDNLKNESKTNNHLVFSSYHEFLSCITYIMGFTKINKMTTSKLIEKLNNLQDVSMIKEEFEVMNKNFDIVVEEVNSLNNIIENIVELTNIEIQLEKFNMKKSDIKEIINRVILSSYGLLEEKELEIVDDIGDDIKEIEVDEEKISKVIEILLYKVIENTQSGNLYCTVKQEEKDIIISLGDWKICGENNMDIDLRLCKSIVENHKGKLWIKNIEGRGDTVFLSLPICSR</sequence>
<keyword evidence="1" id="KW-0812">Transmembrane</keyword>
<feature type="transmembrane region" description="Helical" evidence="1">
    <location>
        <begin position="43"/>
        <end position="64"/>
    </location>
</feature>
<keyword evidence="3" id="KW-1185">Reference proteome</keyword>
<dbReference type="InterPro" id="IPR036890">
    <property type="entry name" value="HATPase_C_sf"/>
</dbReference>
<evidence type="ECO:0000313" key="2">
    <source>
        <dbReference type="EMBL" id="SHJ32839.1"/>
    </source>
</evidence>
<reference evidence="2 3" key="1">
    <citation type="submission" date="2016-11" db="EMBL/GenBank/DDBJ databases">
        <authorList>
            <person name="Jaros S."/>
            <person name="Januszkiewicz K."/>
            <person name="Wedrychowicz H."/>
        </authorList>
    </citation>
    <scope>NUCLEOTIDE SEQUENCE [LARGE SCALE GENOMIC DNA]</scope>
    <source>
        <strain evidence="2 3">DSM 21864</strain>
    </source>
</reference>
<keyword evidence="1" id="KW-0472">Membrane</keyword>